<gene>
    <name evidence="2" type="ORF">CALCODRAFT_493623</name>
</gene>
<proteinExistence type="predicted"/>
<keyword evidence="3" id="KW-1185">Reference proteome</keyword>
<name>A0A165HMJ8_9BASI</name>
<dbReference type="OrthoDB" id="3269353at2759"/>
<feature type="compositionally biased region" description="Basic and acidic residues" evidence="1">
    <location>
        <begin position="988"/>
        <end position="1005"/>
    </location>
</feature>
<dbReference type="InParanoid" id="A0A165HMJ8"/>
<evidence type="ECO:0000313" key="3">
    <source>
        <dbReference type="Proteomes" id="UP000076842"/>
    </source>
</evidence>
<evidence type="ECO:0000256" key="1">
    <source>
        <dbReference type="SAM" id="MobiDB-lite"/>
    </source>
</evidence>
<organism evidence="2 3">
    <name type="scientific">Calocera cornea HHB12733</name>
    <dbReference type="NCBI Taxonomy" id="1353952"/>
    <lineage>
        <taxon>Eukaryota</taxon>
        <taxon>Fungi</taxon>
        <taxon>Dikarya</taxon>
        <taxon>Basidiomycota</taxon>
        <taxon>Agaricomycotina</taxon>
        <taxon>Dacrymycetes</taxon>
        <taxon>Dacrymycetales</taxon>
        <taxon>Dacrymycetaceae</taxon>
        <taxon>Calocera</taxon>
    </lineage>
</organism>
<reference evidence="2 3" key="1">
    <citation type="journal article" date="2016" name="Mol. Biol. Evol.">
        <title>Comparative Genomics of Early-Diverging Mushroom-Forming Fungi Provides Insights into the Origins of Lignocellulose Decay Capabilities.</title>
        <authorList>
            <person name="Nagy L.G."/>
            <person name="Riley R."/>
            <person name="Tritt A."/>
            <person name="Adam C."/>
            <person name="Daum C."/>
            <person name="Floudas D."/>
            <person name="Sun H."/>
            <person name="Yadav J.S."/>
            <person name="Pangilinan J."/>
            <person name="Larsson K.H."/>
            <person name="Matsuura K."/>
            <person name="Barry K."/>
            <person name="Labutti K."/>
            <person name="Kuo R."/>
            <person name="Ohm R.A."/>
            <person name="Bhattacharya S.S."/>
            <person name="Shirouzu T."/>
            <person name="Yoshinaga Y."/>
            <person name="Martin F.M."/>
            <person name="Grigoriev I.V."/>
            <person name="Hibbett D.S."/>
        </authorList>
    </citation>
    <scope>NUCLEOTIDE SEQUENCE [LARGE SCALE GENOMIC DNA]</scope>
    <source>
        <strain evidence="2 3">HHB12733</strain>
    </source>
</reference>
<dbReference type="STRING" id="1353952.A0A165HMJ8"/>
<evidence type="ECO:0000313" key="2">
    <source>
        <dbReference type="EMBL" id="KZT59481.1"/>
    </source>
</evidence>
<feature type="region of interest" description="Disordered" evidence="1">
    <location>
        <begin position="208"/>
        <end position="235"/>
    </location>
</feature>
<feature type="compositionally biased region" description="Polar residues" evidence="1">
    <location>
        <begin position="920"/>
        <end position="930"/>
    </location>
</feature>
<sequence length="1103" mass="122544">MSDPTLYEHGAAVGPEVVGIGRGASHTYHHSAMSAMDPTAVKLRRIATLAYNSSSVDSTHSRPSALPSRWLVLVSAPSIIAEDGHLDTMSASGPAGRESNGTLMPLHNTLFQQLSAIAKEFNFPSTAGLCCYVLYNEKGMSFAPRVTDDSWMVLWRRYLIPDDYATSPQDFPVIGHIEFDIDVQKAKWYDAWLRAHRRMTAIPRTMTTSISSQPDAWEEEQYQDPPEATPVKEPAPKRLSLLDKRGVSSLSIQAVSRKQSIESSSRTMVEPAPRVEVLPTIVDHRFADANAEAPIPRDVNDRIRKWRDESAPASPANFLLGNEPYGFVDLSTVEFQYEPVHEPYPAAPTSEHLENDGEQEVEHELNLDEFTWSISSAGPPIDLSPPTTPRSSVIEEWTVEDPTMLSPSVIATSWGPPSPLDWPDSPSSGTVIYSPDLAWRMVENVPWTPRARLLSPHPSRISTNFDADNAALSTGASSPLPEELRPVVWPYCEVPTFAAGSSRWAIGEQHLYAQEQRRLATSQAYGFFDLYRAVYPFLEPYPALACAGHANPPPPDPFDRPDNSSFGWPYMKATMGDEGLAAARSAVSTPATTTHQSNMWPRSVDAFAQGWPYTSGPKKISIAIESRYPLLTIYKSVYPHVEVYPSVHRKNSTLTPSFSRLQYPHFDIYPVIVSSIPTVRQTAPPMFVSASQYPSFDLYPAVDSASNNAVLVGSRSNIVVALHPPYPFMEIYAPAYPNLRIYPEQSTCMADPRMGMAQNLSIYPDIIIYPAVAVARAASNDMRSTSEPTAPSMRYPWLVIYASVYPHVVAYPELQPRMASRTTFDMDVSLWNRYPYSAQRIYAPVYPENLAIYPETDGHRWIITAPSPTAAESSIRVALGHRYPYIQVYATQYPHIELYPTAQHVVDMVYRAPHLEVQIPSRSQSPTGGSQHAHHHRLAESLHRHRSSRTRQDIPPVPPLPAEVLAKYKTASSPITPPDLLSTAHVHINGDDSKDLPSDVPRSDDQDLPSQVPERKGKWKRSHHDLHMMVFGPDALEMSSKRTTQILAPFVAPPIDAQPSNAPKVHLQQQVARGRSGSIVSRPIPPPPMVPVGRLNLSKYPFA</sequence>
<protein>
    <submittedName>
        <fullName evidence="2">Uncharacterized protein</fullName>
    </submittedName>
</protein>
<feature type="region of interest" description="Disordered" evidence="1">
    <location>
        <begin position="974"/>
        <end position="1018"/>
    </location>
</feature>
<dbReference type="AlphaFoldDB" id="A0A165HMJ8"/>
<feature type="compositionally biased region" description="Basic residues" evidence="1">
    <location>
        <begin position="932"/>
        <end position="949"/>
    </location>
</feature>
<feature type="region of interest" description="Disordered" evidence="1">
    <location>
        <begin position="920"/>
        <end position="960"/>
    </location>
</feature>
<dbReference type="Proteomes" id="UP000076842">
    <property type="component" value="Unassembled WGS sequence"/>
</dbReference>
<dbReference type="EMBL" id="KV423940">
    <property type="protein sequence ID" value="KZT59481.1"/>
    <property type="molecule type" value="Genomic_DNA"/>
</dbReference>
<accession>A0A165HMJ8</accession>